<accession>A0A411HII5</accession>
<name>A0A411HII5_9GAMM</name>
<sequence length="127" mass="13791">MSVRFLKIAALYLVAGMSLGAYMGATENFTLAPVHAHVNLLGFMIPTLVGLIGLVRPVVLETRLATVFFWLYQITVPVSMLALAWMLTGHRSIAPVVGIFSAGMWLAGVLYAINLWMTLSPSPRSAK</sequence>
<protein>
    <submittedName>
        <fullName evidence="2">Cytochrome-c oxidase</fullName>
    </submittedName>
</protein>
<evidence type="ECO:0000313" key="3">
    <source>
        <dbReference type="Proteomes" id="UP000291562"/>
    </source>
</evidence>
<dbReference type="RefSeq" id="WP_129832574.1">
    <property type="nucleotide sequence ID" value="NZ_CP035704.1"/>
</dbReference>
<keyword evidence="1" id="KW-1133">Transmembrane helix</keyword>
<feature type="transmembrane region" description="Helical" evidence="1">
    <location>
        <begin position="67"/>
        <end position="87"/>
    </location>
</feature>
<evidence type="ECO:0000256" key="1">
    <source>
        <dbReference type="SAM" id="Phobius"/>
    </source>
</evidence>
<feature type="transmembrane region" description="Helical" evidence="1">
    <location>
        <begin position="93"/>
        <end position="117"/>
    </location>
</feature>
<dbReference type="EMBL" id="CP035704">
    <property type="protein sequence ID" value="QBB70315.1"/>
    <property type="molecule type" value="Genomic_DNA"/>
</dbReference>
<dbReference type="OrthoDB" id="9808748at2"/>
<keyword evidence="1" id="KW-0812">Transmembrane</keyword>
<keyword evidence="1" id="KW-0472">Membrane</keyword>
<dbReference type="Proteomes" id="UP000291562">
    <property type="component" value="Chromosome"/>
</dbReference>
<dbReference type="KEGG" id="xbc:ELE36_08035"/>
<gene>
    <name evidence="2" type="ORF">ELE36_08035</name>
</gene>
<dbReference type="AlphaFoldDB" id="A0A411HII5"/>
<reference evidence="2 3" key="1">
    <citation type="submission" date="2019-01" db="EMBL/GenBank/DDBJ databases">
        <title>Pseudolysobacter antarctica gen. nov., sp. nov., isolated from Fildes Peninsula, Antarctica.</title>
        <authorList>
            <person name="Wei Z."/>
            <person name="Peng F."/>
        </authorList>
    </citation>
    <scope>NUCLEOTIDE SEQUENCE [LARGE SCALE GENOMIC DNA]</scope>
    <source>
        <strain evidence="2 3">AQ6-296</strain>
    </source>
</reference>
<keyword evidence="3" id="KW-1185">Reference proteome</keyword>
<feature type="transmembrane region" description="Helical" evidence="1">
    <location>
        <begin position="36"/>
        <end position="55"/>
    </location>
</feature>
<organism evidence="2 3">
    <name type="scientific">Pseudolysobacter antarcticus</name>
    <dbReference type="NCBI Taxonomy" id="2511995"/>
    <lineage>
        <taxon>Bacteria</taxon>
        <taxon>Pseudomonadati</taxon>
        <taxon>Pseudomonadota</taxon>
        <taxon>Gammaproteobacteria</taxon>
        <taxon>Lysobacterales</taxon>
        <taxon>Rhodanobacteraceae</taxon>
        <taxon>Pseudolysobacter</taxon>
    </lineage>
</organism>
<proteinExistence type="predicted"/>
<evidence type="ECO:0000313" key="2">
    <source>
        <dbReference type="EMBL" id="QBB70315.1"/>
    </source>
</evidence>